<feature type="compositionally biased region" description="Polar residues" evidence="7">
    <location>
        <begin position="163"/>
        <end position="183"/>
    </location>
</feature>
<keyword evidence="6" id="KW-0175">Coiled coil</keyword>
<protein>
    <recommendedName>
        <fullName evidence="8">Clp R domain-containing protein</fullName>
    </recommendedName>
</protein>
<organism evidence="9 10">
    <name type="scientific">Candidatus Magasanikbacteria bacterium RIFCSPHIGHO2_01_FULL_33_34</name>
    <dbReference type="NCBI Taxonomy" id="1798671"/>
    <lineage>
        <taxon>Bacteria</taxon>
        <taxon>Candidatus Magasanikiibacteriota</taxon>
    </lineage>
</organism>
<dbReference type="GO" id="GO:0016887">
    <property type="term" value="F:ATP hydrolysis activity"/>
    <property type="evidence" value="ECO:0007669"/>
    <property type="project" value="InterPro"/>
</dbReference>
<evidence type="ECO:0000256" key="2">
    <source>
        <dbReference type="ARBA" id="ARBA00022741"/>
    </source>
</evidence>
<dbReference type="PANTHER" id="PTHR11638:SF18">
    <property type="entry name" value="HEAT SHOCK PROTEIN 104"/>
    <property type="match status" value="1"/>
</dbReference>
<dbReference type="InterPro" id="IPR027417">
    <property type="entry name" value="P-loop_NTPase"/>
</dbReference>
<dbReference type="FunFam" id="3.40.50.300:FF:000010">
    <property type="entry name" value="Chaperone clpB 1, putative"/>
    <property type="match status" value="1"/>
</dbReference>
<dbReference type="InterPro" id="IPR041546">
    <property type="entry name" value="ClpA/ClpB_AAA_lid"/>
</dbReference>
<evidence type="ECO:0000256" key="3">
    <source>
        <dbReference type="ARBA" id="ARBA00022840"/>
    </source>
</evidence>
<dbReference type="SUPFAM" id="SSF81923">
    <property type="entry name" value="Double Clp-N motif"/>
    <property type="match status" value="1"/>
</dbReference>
<name>A0A1F6LKQ9_9BACT</name>
<accession>A0A1F6LKQ9</accession>
<dbReference type="Pfam" id="PF00004">
    <property type="entry name" value="AAA"/>
    <property type="match status" value="1"/>
</dbReference>
<comment type="caution">
    <text evidence="9">The sequence shown here is derived from an EMBL/GenBank/DDBJ whole genome shotgun (WGS) entry which is preliminary data.</text>
</comment>
<keyword evidence="4" id="KW-0143">Chaperone</keyword>
<dbReference type="EMBL" id="MFPS01000005">
    <property type="protein sequence ID" value="OGH59946.1"/>
    <property type="molecule type" value="Genomic_DNA"/>
</dbReference>
<dbReference type="InterPro" id="IPR004176">
    <property type="entry name" value="Clp_R_N"/>
</dbReference>
<dbReference type="InterPro" id="IPR036628">
    <property type="entry name" value="Clp_N_dom_sf"/>
</dbReference>
<dbReference type="InterPro" id="IPR001270">
    <property type="entry name" value="ClpA/B"/>
</dbReference>
<dbReference type="Pfam" id="PF17871">
    <property type="entry name" value="AAA_lid_9"/>
    <property type="match status" value="1"/>
</dbReference>
<dbReference type="Proteomes" id="UP000177067">
    <property type="component" value="Unassembled WGS sequence"/>
</dbReference>
<dbReference type="SUPFAM" id="SSF52540">
    <property type="entry name" value="P-loop containing nucleoside triphosphate hydrolases"/>
    <property type="match status" value="2"/>
</dbReference>
<keyword evidence="1 5" id="KW-0677">Repeat</keyword>
<dbReference type="InterPro" id="IPR003593">
    <property type="entry name" value="AAA+_ATPase"/>
</dbReference>
<dbReference type="GO" id="GO:0034605">
    <property type="term" value="P:cellular response to heat"/>
    <property type="evidence" value="ECO:0007669"/>
    <property type="project" value="TreeGrafter"/>
</dbReference>
<evidence type="ECO:0000256" key="7">
    <source>
        <dbReference type="SAM" id="MobiDB-lite"/>
    </source>
</evidence>
<feature type="region of interest" description="Disordered" evidence="7">
    <location>
        <begin position="163"/>
        <end position="188"/>
    </location>
</feature>
<evidence type="ECO:0000313" key="9">
    <source>
        <dbReference type="EMBL" id="OGH59946.1"/>
    </source>
</evidence>
<dbReference type="PANTHER" id="PTHR11638">
    <property type="entry name" value="ATP-DEPENDENT CLP PROTEASE"/>
    <property type="match status" value="1"/>
</dbReference>
<reference evidence="9 10" key="1">
    <citation type="journal article" date="2016" name="Nat. Commun.">
        <title>Thousands of microbial genomes shed light on interconnected biogeochemical processes in an aquifer system.</title>
        <authorList>
            <person name="Anantharaman K."/>
            <person name="Brown C.T."/>
            <person name="Hug L.A."/>
            <person name="Sharon I."/>
            <person name="Castelle C.J."/>
            <person name="Probst A.J."/>
            <person name="Thomas B.C."/>
            <person name="Singh A."/>
            <person name="Wilkins M.J."/>
            <person name="Karaoz U."/>
            <person name="Brodie E.L."/>
            <person name="Williams K.H."/>
            <person name="Hubbard S.S."/>
            <person name="Banfield J.F."/>
        </authorList>
    </citation>
    <scope>NUCLEOTIDE SEQUENCE [LARGE SCALE GENOMIC DNA]</scope>
</reference>
<keyword evidence="2" id="KW-0547">Nucleotide-binding</keyword>
<dbReference type="PRINTS" id="PR00300">
    <property type="entry name" value="CLPPROTEASEA"/>
</dbReference>
<dbReference type="InterPro" id="IPR019489">
    <property type="entry name" value="Clp_ATPase_C"/>
</dbReference>
<feature type="coiled-coil region" evidence="6">
    <location>
        <begin position="447"/>
        <end position="496"/>
    </location>
</feature>
<evidence type="ECO:0000256" key="5">
    <source>
        <dbReference type="PROSITE-ProRule" id="PRU01251"/>
    </source>
</evidence>
<dbReference type="InterPro" id="IPR050130">
    <property type="entry name" value="ClpA_ClpB"/>
</dbReference>
<dbReference type="Pfam" id="PF02861">
    <property type="entry name" value="Clp_N"/>
    <property type="match status" value="1"/>
</dbReference>
<dbReference type="InterPro" id="IPR003959">
    <property type="entry name" value="ATPase_AAA_core"/>
</dbReference>
<dbReference type="GO" id="GO:0005737">
    <property type="term" value="C:cytoplasm"/>
    <property type="evidence" value="ECO:0007669"/>
    <property type="project" value="TreeGrafter"/>
</dbReference>
<keyword evidence="3" id="KW-0067">ATP-binding</keyword>
<proteinExistence type="predicted"/>
<evidence type="ECO:0000256" key="1">
    <source>
        <dbReference type="ARBA" id="ARBA00022737"/>
    </source>
</evidence>
<evidence type="ECO:0000313" key="10">
    <source>
        <dbReference type="Proteomes" id="UP000177067"/>
    </source>
</evidence>
<feature type="domain" description="Clp R" evidence="8">
    <location>
        <begin position="7"/>
        <end position="148"/>
    </location>
</feature>
<gene>
    <name evidence="9" type="ORF">A2725_01775</name>
</gene>
<dbReference type="SMART" id="SM00382">
    <property type="entry name" value="AAA"/>
    <property type="match status" value="2"/>
</dbReference>
<dbReference type="PROSITE" id="PS51903">
    <property type="entry name" value="CLP_R"/>
    <property type="match status" value="1"/>
</dbReference>
<dbReference type="Pfam" id="PF07724">
    <property type="entry name" value="AAA_2"/>
    <property type="match status" value="1"/>
</dbReference>
<evidence type="ECO:0000256" key="4">
    <source>
        <dbReference type="ARBA" id="ARBA00023186"/>
    </source>
</evidence>
<dbReference type="Gene3D" id="1.10.8.60">
    <property type="match status" value="1"/>
</dbReference>
<dbReference type="AlphaFoldDB" id="A0A1F6LKQ9"/>
<dbReference type="CDD" id="cd00009">
    <property type="entry name" value="AAA"/>
    <property type="match status" value="1"/>
</dbReference>
<dbReference type="InterPro" id="IPR018368">
    <property type="entry name" value="ClpA/B_CS1"/>
</dbReference>
<dbReference type="Gene3D" id="4.10.860.10">
    <property type="entry name" value="UVR domain"/>
    <property type="match status" value="1"/>
</dbReference>
<evidence type="ECO:0000259" key="8">
    <source>
        <dbReference type="PROSITE" id="PS51903"/>
    </source>
</evidence>
<evidence type="ECO:0000256" key="6">
    <source>
        <dbReference type="SAM" id="Coils"/>
    </source>
</evidence>
<dbReference type="Gene3D" id="3.40.50.300">
    <property type="entry name" value="P-loop containing nucleotide triphosphate hydrolases"/>
    <property type="match status" value="2"/>
</dbReference>
<dbReference type="GO" id="GO:0005524">
    <property type="term" value="F:ATP binding"/>
    <property type="evidence" value="ECO:0007669"/>
    <property type="project" value="UniProtKB-KW"/>
</dbReference>
<dbReference type="PROSITE" id="PS00870">
    <property type="entry name" value="CLPAB_1"/>
    <property type="match status" value="1"/>
</dbReference>
<dbReference type="Gene3D" id="1.10.1780.10">
    <property type="entry name" value="Clp, N-terminal domain"/>
    <property type="match status" value="1"/>
</dbReference>
<dbReference type="CDD" id="cd19499">
    <property type="entry name" value="RecA-like_ClpB_Hsp104-like"/>
    <property type="match status" value="1"/>
</dbReference>
<dbReference type="Pfam" id="PF10431">
    <property type="entry name" value="ClpB_D2-small"/>
    <property type="match status" value="1"/>
</dbReference>
<sequence>MKPEKLIENFSAHLKNIIARSISMASSLNYDSVSPVHILHTITEETGSIAGEILYRTHLEPKNILKFLELNAPKTPPKKTFPELDKNSKSALEKAMLISYEKGHNYIGSEHLLFGLLKTNDAELIRLLKDNDIKITLLLQEIDTIMHSTAHFPNIESVQDAIESSQDFGDESQSNPRPSTPTLFKNKKNKNSGALFMFTTNLTDKKTADSFDPIIGREKEIERLINILSRRTKNNPVLVGEPGVGKTAIVEGLAKKIVTGDVPDILKNKKILSLDLTLLIAGTIYRGEFESRLKQIIDEVSNKPDYILFIDEIHNIIGAGSNQGTMDAANILKPALSRGLLRCIGATTIDEYKKHITSDPALERRFQSINVEEPSSEETIKILEGIKKHYEDFHNVTLTSEAIKNAVELSTRFIHDNFLPDKAIDLLDEASAHVRSSRKDSPTKTKLHKLELELENIEKNKEEAISEEKFDLACDLKEKEKEIKEKIKILNNQNEKAKKPTRTKVDAEAIAKILSQKVNIPIEFLLSSEWDRLQKLNKNIKQHIIGQDHVIDKLSQTLSQSYIRLSTNKKPFASFLFAGPSGVGKTEMAKVLARELFMDEKALIKLDMSEYAEQHSISRLLGSPAGYVGYKERNHFTDALKKKPYAVILFDEFDKAHSDVQKLLLQILDEGQLTDGQGKKIHLQHSIIIMTTNLGSELYKSSSIGFGNNEKNKQLNLSNEIYSSVINKLKQELSNSLFSRIQSTCIFSPLQPNFVKQIIEKNLKTLSDELHTKQSFKVIPDDTALSELASIAYSDDTGVRNADNVIQDCVYNLIIEILKTNNRKKEYILTKSDNAYKLI</sequence>